<evidence type="ECO:0000313" key="4">
    <source>
        <dbReference type="Proteomes" id="UP001273505"/>
    </source>
</evidence>
<proteinExistence type="predicted"/>
<sequence length="112" mass="12757">MKRLIMLSFLLLLVASARAETHWPKVAHELVQSVYPTSWVWSDTDWPSDRLRSIRHWGAQVVNQISFSHSDVTTQTSELRSVANGFLHYGALFSLILSVTVLIVGIQEVRRP</sequence>
<organism evidence="3 4">
    <name type="scientific">Gilvimarinus gilvus</name>
    <dbReference type="NCBI Taxonomy" id="3058038"/>
    <lineage>
        <taxon>Bacteria</taxon>
        <taxon>Pseudomonadati</taxon>
        <taxon>Pseudomonadota</taxon>
        <taxon>Gammaproteobacteria</taxon>
        <taxon>Cellvibrionales</taxon>
        <taxon>Cellvibrionaceae</taxon>
        <taxon>Gilvimarinus</taxon>
    </lineage>
</organism>
<keyword evidence="1" id="KW-0812">Transmembrane</keyword>
<feature type="signal peptide" evidence="2">
    <location>
        <begin position="1"/>
        <end position="19"/>
    </location>
</feature>
<evidence type="ECO:0000313" key="3">
    <source>
        <dbReference type="EMBL" id="MDX6849564.1"/>
    </source>
</evidence>
<comment type="caution">
    <text evidence="3">The sequence shown here is derived from an EMBL/GenBank/DDBJ whole genome shotgun (WGS) entry which is preliminary data.</text>
</comment>
<keyword evidence="2" id="KW-0732">Signal</keyword>
<keyword evidence="4" id="KW-1185">Reference proteome</keyword>
<accession>A0ABU4S2U0</accession>
<reference evidence="3 4" key="1">
    <citation type="submission" date="2023-11" db="EMBL/GenBank/DDBJ databases">
        <title>Gilvimarinus fulvus sp. nov., isolated from the surface of Kelp.</title>
        <authorList>
            <person name="Sun Y.Y."/>
            <person name="Gong Y."/>
            <person name="Du Z.J."/>
        </authorList>
    </citation>
    <scope>NUCLEOTIDE SEQUENCE [LARGE SCALE GENOMIC DNA]</scope>
    <source>
        <strain evidence="3 4">SDUM040013</strain>
    </source>
</reference>
<keyword evidence="1" id="KW-1133">Transmembrane helix</keyword>
<dbReference type="RefSeq" id="WP_302724822.1">
    <property type="nucleotide sequence ID" value="NZ_JAULRU010000823.1"/>
</dbReference>
<evidence type="ECO:0000256" key="2">
    <source>
        <dbReference type="SAM" id="SignalP"/>
    </source>
</evidence>
<dbReference type="EMBL" id="JAXAFO010000013">
    <property type="protein sequence ID" value="MDX6849564.1"/>
    <property type="molecule type" value="Genomic_DNA"/>
</dbReference>
<keyword evidence="1" id="KW-0472">Membrane</keyword>
<protein>
    <submittedName>
        <fullName evidence="3">Uncharacterized protein</fullName>
    </submittedName>
</protein>
<feature type="transmembrane region" description="Helical" evidence="1">
    <location>
        <begin position="86"/>
        <end position="106"/>
    </location>
</feature>
<dbReference type="Proteomes" id="UP001273505">
    <property type="component" value="Unassembled WGS sequence"/>
</dbReference>
<evidence type="ECO:0000256" key="1">
    <source>
        <dbReference type="SAM" id="Phobius"/>
    </source>
</evidence>
<name>A0ABU4S2U0_9GAMM</name>
<gene>
    <name evidence="3" type="ORF">SCD92_09340</name>
</gene>
<feature type="chain" id="PRO_5045843916" evidence="2">
    <location>
        <begin position="20"/>
        <end position="112"/>
    </location>
</feature>